<protein>
    <submittedName>
        <fullName evidence="4">Mammalian cell entry related</fullName>
    </submittedName>
</protein>
<dbReference type="EMBL" id="HE663493">
    <property type="protein sequence ID" value="CCG07143.1"/>
    <property type="molecule type" value="Genomic_DNA"/>
</dbReference>
<dbReference type="HOGENOM" id="CLU_1030058_0_0_5"/>
<dbReference type="eggNOG" id="COG1463">
    <property type="taxonomic scope" value="Bacteria"/>
</dbReference>
<feature type="compositionally biased region" description="Basic and acidic residues" evidence="1">
    <location>
        <begin position="207"/>
        <end position="243"/>
    </location>
</feature>
<keyword evidence="2" id="KW-0812">Transmembrane</keyword>
<feature type="domain" description="Mce/MlaD" evidence="3">
    <location>
        <begin position="79"/>
        <end position="154"/>
    </location>
</feature>
<gene>
    <name evidence="4" type="ORF">RSPPHO_00517</name>
</gene>
<evidence type="ECO:0000259" key="3">
    <source>
        <dbReference type="Pfam" id="PF02470"/>
    </source>
</evidence>
<name>H6SP71_PARPM</name>
<dbReference type="PATRIC" id="fig|1150469.3.peg.609"/>
<dbReference type="PANTHER" id="PTHR33371:SF4">
    <property type="entry name" value="INTERMEMBRANE PHOSPHOLIPID TRANSPORT SYSTEM BINDING PROTEIN MLAD"/>
    <property type="match status" value="1"/>
</dbReference>
<dbReference type="KEGG" id="rpm:RSPPHO_00517"/>
<proteinExistence type="predicted"/>
<dbReference type="InterPro" id="IPR052336">
    <property type="entry name" value="MlaD_Phospholipid_Transporter"/>
</dbReference>
<accession>H6SP71</accession>
<feature type="region of interest" description="Disordered" evidence="1">
    <location>
        <begin position="191"/>
        <end position="270"/>
    </location>
</feature>
<evidence type="ECO:0000256" key="2">
    <source>
        <dbReference type="SAM" id="Phobius"/>
    </source>
</evidence>
<dbReference type="AlphaFoldDB" id="H6SP71"/>
<dbReference type="InterPro" id="IPR003399">
    <property type="entry name" value="Mce/MlaD"/>
</dbReference>
<feature type="compositionally biased region" description="Low complexity" evidence="1">
    <location>
        <begin position="244"/>
        <end position="270"/>
    </location>
</feature>
<feature type="region of interest" description="Disordered" evidence="1">
    <location>
        <begin position="1"/>
        <end position="20"/>
    </location>
</feature>
<sequence>MPGCPKETNAPAANVQPPPATIRRGVPDPFPFTHPVLVMPSRSRSRETLIGAVVVAAGALLVVATTINRHEGAVPSGLYEVTALFNRADGIGVGSEVRLAGIPVGKVVGHTLADGYRALVTMRLDVTEDLPDDTAAVIHTEGFLGGKYIELRTGGGGMGTIPSGERLDYTQDSVVMEDLLAKVVAMAKTRRGLDPNRPAAPQVQEQEQARRAAQDKARQEERARKLEEERQQEEARLAREREVASPSPEAPASLPASSESLPAPAATEGN</sequence>
<feature type="compositionally biased region" description="Low complexity" evidence="1">
    <location>
        <begin position="197"/>
        <end position="206"/>
    </location>
</feature>
<evidence type="ECO:0000313" key="4">
    <source>
        <dbReference type="EMBL" id="CCG07143.1"/>
    </source>
</evidence>
<keyword evidence="2" id="KW-0472">Membrane</keyword>
<dbReference type="PANTHER" id="PTHR33371">
    <property type="entry name" value="INTERMEMBRANE PHOSPHOLIPID TRANSPORT SYSTEM BINDING PROTEIN MLAD-RELATED"/>
    <property type="match status" value="1"/>
</dbReference>
<dbReference type="STRING" id="1150469.RSPPHO_00517"/>
<keyword evidence="2" id="KW-1133">Transmembrane helix</keyword>
<evidence type="ECO:0000256" key="1">
    <source>
        <dbReference type="SAM" id="MobiDB-lite"/>
    </source>
</evidence>
<dbReference type="Proteomes" id="UP000033220">
    <property type="component" value="Chromosome DSM 122"/>
</dbReference>
<feature type="transmembrane region" description="Helical" evidence="2">
    <location>
        <begin position="49"/>
        <end position="67"/>
    </location>
</feature>
<reference evidence="4 5" key="1">
    <citation type="submission" date="2012-02" db="EMBL/GenBank/DDBJ databases">
        <title>Shotgun genome sequence of Phaeospirillum photometricum DSM 122.</title>
        <authorList>
            <person name="Duquesne K."/>
            <person name="Sturgis J."/>
        </authorList>
    </citation>
    <scope>NUCLEOTIDE SEQUENCE [LARGE SCALE GENOMIC DNA]</scope>
    <source>
        <strain evidence="5">DSM122</strain>
    </source>
</reference>
<dbReference type="Pfam" id="PF02470">
    <property type="entry name" value="MlaD"/>
    <property type="match status" value="1"/>
</dbReference>
<organism evidence="4 5">
    <name type="scientific">Pararhodospirillum photometricum DSM 122</name>
    <dbReference type="NCBI Taxonomy" id="1150469"/>
    <lineage>
        <taxon>Bacteria</taxon>
        <taxon>Pseudomonadati</taxon>
        <taxon>Pseudomonadota</taxon>
        <taxon>Alphaproteobacteria</taxon>
        <taxon>Rhodospirillales</taxon>
        <taxon>Rhodospirillaceae</taxon>
        <taxon>Pararhodospirillum</taxon>
    </lineage>
</organism>
<keyword evidence="5" id="KW-1185">Reference proteome</keyword>
<evidence type="ECO:0000313" key="5">
    <source>
        <dbReference type="Proteomes" id="UP000033220"/>
    </source>
</evidence>